<evidence type="ECO:0000313" key="4">
    <source>
        <dbReference type="Proteomes" id="UP000467841"/>
    </source>
</evidence>
<dbReference type="EMBL" id="CACVBM020001414">
    <property type="protein sequence ID" value="CAA7049346.1"/>
    <property type="molecule type" value="Genomic_DNA"/>
</dbReference>
<dbReference type="AlphaFoldDB" id="A0A6D2KJC7"/>
<dbReference type="OrthoDB" id="1750933at2759"/>
<sequence length="606" mass="69337">MLRGEGSQAAVARKQKAEKARRMRERMSIDEDLEYVRSREERNQQMKESEAGDHVSSEEQSEKGSYGSPIQGGSDENESEEEGEEVNRLVDESDQKGNQDEPMEEAEQQEEEEELPMYQEHYDALFSMDFVETKYPHDDTMRALGIFDDVELVLKNMRLAKFFSYRLESYKELTCEFLASMRFHEYEQLDRAELDQGWGWITFLARGERKAITFRQLEILFGFTYGEGTHWDIKEDELQRVWATIADGVYSSSRSKAAQIRSPVLRYVHKALANTFFARKATGTINEGEVKLLDMGIKPIISRTKDGKKIRGDRIHAGNLMPLIDQLLSYKTPPIALDFKREGSLVLEESSRLSSVQLESIWTREGLLQQDGWILSFARPTSSLNTRSWMGGSKDEPLCCGCPQEDWTSPKVQQVARESHGKDAKVHGQDGEQDQKLGEESFWFFKQEEEYPWPHFPRSRSLLTTQRRLSTKNLTEPLHLSQGKGKTTHREGGRALRSDAPTRPPDLIESKQRKLNSIELRVELTWRSPCLRTPDSSTTPRPTKTSPRPTGPPTTVSSKRSSQGQGSHTHFEDEEEEEEEPQARPSEATQSSGVLLMAVYHLQTTT</sequence>
<feature type="compositionally biased region" description="Polar residues" evidence="1">
    <location>
        <begin position="559"/>
        <end position="568"/>
    </location>
</feature>
<feature type="compositionally biased region" description="Basic and acidic residues" evidence="1">
    <location>
        <begin position="488"/>
        <end position="497"/>
    </location>
</feature>
<reference evidence="3" key="1">
    <citation type="submission" date="2020-01" db="EMBL/GenBank/DDBJ databases">
        <authorList>
            <person name="Mishra B."/>
        </authorList>
    </citation>
    <scope>NUCLEOTIDE SEQUENCE [LARGE SCALE GENOMIC DNA]</scope>
</reference>
<dbReference type="InterPro" id="IPR004312">
    <property type="entry name" value="ATHILA_Orf1_C"/>
</dbReference>
<comment type="caution">
    <text evidence="3">The sequence shown here is derived from an EMBL/GenBank/DDBJ whole genome shotgun (WGS) entry which is preliminary data.</text>
</comment>
<feature type="region of interest" description="Disordered" evidence="1">
    <location>
        <begin position="530"/>
        <end position="594"/>
    </location>
</feature>
<feature type="compositionally biased region" description="Acidic residues" evidence="1">
    <location>
        <begin position="101"/>
        <end position="115"/>
    </location>
</feature>
<proteinExistence type="predicted"/>
<evidence type="ECO:0000259" key="2">
    <source>
        <dbReference type="Pfam" id="PF03078"/>
    </source>
</evidence>
<gene>
    <name evidence="3" type="ORF">MERR_LOCUS36581</name>
</gene>
<dbReference type="Proteomes" id="UP000467841">
    <property type="component" value="Unassembled WGS sequence"/>
</dbReference>
<dbReference type="Pfam" id="PF03078">
    <property type="entry name" value="ATHILA"/>
    <property type="match status" value="1"/>
</dbReference>
<evidence type="ECO:0000313" key="3">
    <source>
        <dbReference type="EMBL" id="CAA7049346.1"/>
    </source>
</evidence>
<feature type="domain" description="Arabidopsis retrotransposon Orf1 C-terminal" evidence="2">
    <location>
        <begin position="87"/>
        <end position="346"/>
    </location>
</feature>
<protein>
    <recommendedName>
        <fullName evidence="2">Arabidopsis retrotransposon Orf1 C-terminal domain-containing protein</fullName>
    </recommendedName>
</protein>
<feature type="compositionally biased region" description="Acidic residues" evidence="1">
    <location>
        <begin position="75"/>
        <end position="84"/>
    </location>
</feature>
<keyword evidence="4" id="KW-1185">Reference proteome</keyword>
<feature type="compositionally biased region" description="Low complexity" evidence="1">
    <location>
        <begin position="532"/>
        <end position="558"/>
    </location>
</feature>
<feature type="compositionally biased region" description="Basic and acidic residues" evidence="1">
    <location>
        <begin position="85"/>
        <end position="99"/>
    </location>
</feature>
<evidence type="ECO:0000256" key="1">
    <source>
        <dbReference type="SAM" id="MobiDB-lite"/>
    </source>
</evidence>
<organism evidence="3 4">
    <name type="scientific">Microthlaspi erraticum</name>
    <dbReference type="NCBI Taxonomy" id="1685480"/>
    <lineage>
        <taxon>Eukaryota</taxon>
        <taxon>Viridiplantae</taxon>
        <taxon>Streptophyta</taxon>
        <taxon>Embryophyta</taxon>
        <taxon>Tracheophyta</taxon>
        <taxon>Spermatophyta</taxon>
        <taxon>Magnoliopsida</taxon>
        <taxon>eudicotyledons</taxon>
        <taxon>Gunneridae</taxon>
        <taxon>Pentapetalae</taxon>
        <taxon>rosids</taxon>
        <taxon>malvids</taxon>
        <taxon>Brassicales</taxon>
        <taxon>Brassicaceae</taxon>
        <taxon>Coluteocarpeae</taxon>
        <taxon>Microthlaspi</taxon>
    </lineage>
</organism>
<accession>A0A6D2KJC7</accession>
<feature type="region of interest" description="Disordered" evidence="1">
    <location>
        <begin position="1"/>
        <end position="115"/>
    </location>
</feature>
<feature type="compositionally biased region" description="Basic and acidic residues" evidence="1">
    <location>
        <begin position="15"/>
        <end position="62"/>
    </location>
</feature>
<name>A0A6D2KJC7_9BRAS</name>
<feature type="region of interest" description="Disordered" evidence="1">
    <location>
        <begin position="470"/>
        <end position="514"/>
    </location>
</feature>